<accession>A0A8B6H4Q3</accession>
<gene>
    <name evidence="2" type="ORF">MGAL_10B033207</name>
</gene>
<evidence type="ECO:0008006" key="4">
    <source>
        <dbReference type="Google" id="ProtNLM"/>
    </source>
</evidence>
<keyword evidence="3" id="KW-1185">Reference proteome</keyword>
<name>A0A8B6H4Q3_MYTGA</name>
<dbReference type="OrthoDB" id="6146283at2759"/>
<dbReference type="AlphaFoldDB" id="A0A8B6H4Q3"/>
<feature type="region of interest" description="Disordered" evidence="1">
    <location>
        <begin position="1"/>
        <end position="20"/>
    </location>
</feature>
<organism evidence="2 3">
    <name type="scientific">Mytilus galloprovincialis</name>
    <name type="common">Mediterranean mussel</name>
    <dbReference type="NCBI Taxonomy" id="29158"/>
    <lineage>
        <taxon>Eukaryota</taxon>
        <taxon>Metazoa</taxon>
        <taxon>Spiralia</taxon>
        <taxon>Lophotrochozoa</taxon>
        <taxon>Mollusca</taxon>
        <taxon>Bivalvia</taxon>
        <taxon>Autobranchia</taxon>
        <taxon>Pteriomorphia</taxon>
        <taxon>Mytilida</taxon>
        <taxon>Mytiloidea</taxon>
        <taxon>Mytilidae</taxon>
        <taxon>Mytilinae</taxon>
        <taxon>Mytilus</taxon>
    </lineage>
</organism>
<proteinExistence type="predicted"/>
<evidence type="ECO:0000256" key="1">
    <source>
        <dbReference type="SAM" id="MobiDB-lite"/>
    </source>
</evidence>
<comment type="caution">
    <text evidence="2">The sequence shown here is derived from an EMBL/GenBank/DDBJ whole genome shotgun (WGS) entry which is preliminary data.</text>
</comment>
<evidence type="ECO:0000313" key="3">
    <source>
        <dbReference type="Proteomes" id="UP000596742"/>
    </source>
</evidence>
<evidence type="ECO:0000313" key="2">
    <source>
        <dbReference type="EMBL" id="VDI73738.1"/>
    </source>
</evidence>
<dbReference type="EMBL" id="UYJE01009458">
    <property type="protein sequence ID" value="VDI73738.1"/>
    <property type="molecule type" value="Genomic_DNA"/>
</dbReference>
<sequence length="623" mass="71793">MTTNKPSTSSAIAIEQTEDTSKIQEIEEHNESMIKDSYSPKKDRPEQIEDGMNVDKIDVPKNDTCSQFSKALLARGLEPSHWEKHFKKHGITNTEQLQHIDQSTINKLSGSTNHSWEKIALNELYNKKDKDNAYRQEALMIMEMLRNNYPDPQKFISDDFKNQADRRKTVFDDNAYKKQYYLDKMNDKLNKETREQQLVVRRPLQNCDVIRKISAGQLLRGQFFHKNLQESSIYRQKLIEIDNFSELLTPGICETMETIEFNDKNQSDEFDSTLKQSGKSLAIALFKGIPFISGGQGHIFGGKTDTDEDKKTSNKQEYFVEISQILNVPTASFTLSHEHVKLSENAMKTLKRLHETFRSKSENDKQESDFEKECKLFFHKYGSHYYTGVCHFGGMYIWKVTSFASSEETCSENYNSAKSALNGSLGGGYIWFGGEIKGSYERNRENAKKKREFSETSIVKKKLEKFGGPQEVDDISLWKKGLAEYNDTWVIIDKDVSQKCYEGVWELIKDDNEFSDAATFSKGIQTIWKSIYDNAEKDAMHWSRSQLYLDWILETSPVKTVAGSKQIESSNQQGMSYKSEIDLALKEKSRKVIEELTVKIADRNEKKEKSESFLTTSDNQSKD</sequence>
<reference evidence="2" key="1">
    <citation type="submission" date="2018-11" db="EMBL/GenBank/DDBJ databases">
        <authorList>
            <person name="Alioto T."/>
            <person name="Alioto T."/>
        </authorList>
    </citation>
    <scope>NUCLEOTIDE SEQUENCE</scope>
</reference>
<dbReference type="Proteomes" id="UP000596742">
    <property type="component" value="Unassembled WGS sequence"/>
</dbReference>
<feature type="compositionally biased region" description="Polar residues" evidence="1">
    <location>
        <begin position="1"/>
        <end position="11"/>
    </location>
</feature>
<protein>
    <recommendedName>
        <fullName evidence="4">MACPF domain-containing protein</fullName>
    </recommendedName>
</protein>